<protein>
    <submittedName>
        <fullName evidence="1">Uncharacterized protein</fullName>
    </submittedName>
</protein>
<dbReference type="Proteomes" id="UP000030755">
    <property type="component" value="Unassembled WGS sequence"/>
</dbReference>
<dbReference type="HOGENOM" id="CLU_1540970_0_0_1"/>
<gene>
    <name evidence="1" type="ORF">O9G_004413</name>
</gene>
<sequence>MAIYSCLTDNIFFRPNDSFVPIEKNTYQKSEIFYRLEHVEGVTKFLDAAYGVKRKGQDCYISVVDIEDKINVNDNLKSKVKLAKYIERSADFVKLCRVGGLKLHVLKKILSNDDVYSFAVQFFKDKFVIHKLGFFNGYPTMVTVSSLDLSANVEDRLMALSAVVTLKSEADLLE</sequence>
<keyword evidence="2" id="KW-1185">Reference proteome</keyword>
<accession>A0A075AWR0</accession>
<reference evidence="1 2" key="1">
    <citation type="journal article" date="2013" name="Curr. Biol.">
        <title>Shared signatures of parasitism and phylogenomics unite Cryptomycota and microsporidia.</title>
        <authorList>
            <person name="James T.Y."/>
            <person name="Pelin A."/>
            <person name="Bonen L."/>
            <person name="Ahrendt S."/>
            <person name="Sain D."/>
            <person name="Corradi N."/>
            <person name="Stajich J.E."/>
        </authorList>
    </citation>
    <scope>NUCLEOTIDE SEQUENCE [LARGE SCALE GENOMIC DNA]</scope>
    <source>
        <strain evidence="1 2">CSF55</strain>
    </source>
</reference>
<proteinExistence type="predicted"/>
<dbReference type="EMBL" id="KE561089">
    <property type="protein sequence ID" value="EPZ32999.1"/>
    <property type="molecule type" value="Genomic_DNA"/>
</dbReference>
<organism evidence="1 2">
    <name type="scientific">Rozella allomycis (strain CSF55)</name>
    <dbReference type="NCBI Taxonomy" id="988480"/>
    <lineage>
        <taxon>Eukaryota</taxon>
        <taxon>Fungi</taxon>
        <taxon>Fungi incertae sedis</taxon>
        <taxon>Cryptomycota</taxon>
        <taxon>Cryptomycota incertae sedis</taxon>
        <taxon>Rozella</taxon>
    </lineage>
</organism>
<evidence type="ECO:0000313" key="1">
    <source>
        <dbReference type="EMBL" id="EPZ32999.1"/>
    </source>
</evidence>
<dbReference type="AlphaFoldDB" id="A0A075AWR0"/>
<name>A0A075AWR0_ROZAC</name>
<evidence type="ECO:0000313" key="2">
    <source>
        <dbReference type="Proteomes" id="UP000030755"/>
    </source>
</evidence>